<keyword evidence="7" id="KW-1185">Reference proteome</keyword>
<evidence type="ECO:0000256" key="1">
    <source>
        <dbReference type="ARBA" id="ARBA00009986"/>
    </source>
</evidence>
<evidence type="ECO:0000256" key="4">
    <source>
        <dbReference type="RuleBase" id="RU003345"/>
    </source>
</evidence>
<evidence type="ECO:0000256" key="3">
    <source>
        <dbReference type="PROSITE-ProRule" id="PRU10007"/>
    </source>
</evidence>
<dbReference type="InterPro" id="IPR016162">
    <property type="entry name" value="Ald_DH_N"/>
</dbReference>
<comment type="similarity">
    <text evidence="1 4">Belongs to the aldehyde dehydrogenase family.</text>
</comment>
<dbReference type="InterPro" id="IPR029510">
    <property type="entry name" value="Ald_DH_CS_GLU"/>
</dbReference>
<feature type="domain" description="Aldehyde dehydrogenase" evidence="5">
    <location>
        <begin position="31"/>
        <end position="493"/>
    </location>
</feature>
<dbReference type="SUPFAM" id="SSF53720">
    <property type="entry name" value="ALDH-like"/>
    <property type="match status" value="1"/>
</dbReference>
<evidence type="ECO:0000256" key="2">
    <source>
        <dbReference type="ARBA" id="ARBA00023002"/>
    </source>
</evidence>
<evidence type="ECO:0000259" key="5">
    <source>
        <dbReference type="Pfam" id="PF00171"/>
    </source>
</evidence>
<organism evidence="6 7">
    <name type="scientific">Nocardioides kongjuensis</name>
    <dbReference type="NCBI Taxonomy" id="349522"/>
    <lineage>
        <taxon>Bacteria</taxon>
        <taxon>Bacillati</taxon>
        <taxon>Actinomycetota</taxon>
        <taxon>Actinomycetes</taxon>
        <taxon>Propionibacteriales</taxon>
        <taxon>Nocardioidaceae</taxon>
        <taxon>Nocardioides</taxon>
    </lineage>
</organism>
<dbReference type="RefSeq" id="WP_218865740.1">
    <property type="nucleotide sequence ID" value="NZ_BAABEF010000001.1"/>
</dbReference>
<keyword evidence="2 4" id="KW-0560">Oxidoreductase</keyword>
<dbReference type="GO" id="GO:0016620">
    <property type="term" value="F:oxidoreductase activity, acting on the aldehyde or oxo group of donors, NAD or NADP as acceptor"/>
    <property type="evidence" value="ECO:0007669"/>
    <property type="project" value="InterPro"/>
</dbReference>
<proteinExistence type="inferred from homology"/>
<protein>
    <submittedName>
        <fullName evidence="6">Acyl-CoA reductase-like NAD-dependent aldehyde dehydrogenase</fullName>
    </submittedName>
</protein>
<sequence>MTTPVSTSMRTSARSAYVPAAPYEQLIGADWIAGTGTFEAIDPSTGQPWATLPQGSARDVDEAVRAARAAQRAWGRTTLDQRQTVLLAIADRFEEQGERFAPLLATENGRPIREAHLADLPTVCAIFRFFAGVVRSLNGEQIPVADPETLVYTRREPIGVVAAVLSWNSPLITLSNKLAPALAGGNTVVVKPSEYATASVLEFLRLVADLLPPGVVNVVTGVGPETGAALVGHPDIAKITFTGGPATARAILGAAAQTLTPSLMELGGKSAMIVAEDADLERAVEDALMGIYLANGEACIAASRLLVHEKVHAEFVERFAATARRIRVGDALDPATEVGPLVSARQLELVRGHLDRARAEGVRFVTGDEPLDLPQDLADGYFQRPVLLADDDGGSTISGTEVFGPVTVVQKYRTDEEAVARANSTPYGLAAGVWTSDLRRAHTVAAQLEAGIVWVNRWFDLAPGMPMGGVGESGFGRELSLETLREYTAVKSVNIGLGLQRFPLWGQARSEEQGQ</sequence>
<dbReference type="AlphaFoldDB" id="A0A852RQD8"/>
<accession>A0A852RQD8</accession>
<dbReference type="PANTHER" id="PTHR11699">
    <property type="entry name" value="ALDEHYDE DEHYDROGENASE-RELATED"/>
    <property type="match status" value="1"/>
</dbReference>
<dbReference type="Gene3D" id="3.40.309.10">
    <property type="entry name" value="Aldehyde Dehydrogenase, Chain A, domain 2"/>
    <property type="match status" value="1"/>
</dbReference>
<dbReference type="InterPro" id="IPR016163">
    <property type="entry name" value="Ald_DH_C"/>
</dbReference>
<evidence type="ECO:0000313" key="6">
    <source>
        <dbReference type="EMBL" id="NYD31070.1"/>
    </source>
</evidence>
<dbReference type="Pfam" id="PF00171">
    <property type="entry name" value="Aldedh"/>
    <property type="match status" value="1"/>
</dbReference>
<feature type="active site" evidence="3">
    <location>
        <position position="265"/>
    </location>
</feature>
<evidence type="ECO:0000313" key="7">
    <source>
        <dbReference type="Proteomes" id="UP000582231"/>
    </source>
</evidence>
<comment type="caution">
    <text evidence="6">The sequence shown here is derived from an EMBL/GenBank/DDBJ whole genome shotgun (WGS) entry which is preliminary data.</text>
</comment>
<dbReference type="Gene3D" id="3.40.605.10">
    <property type="entry name" value="Aldehyde Dehydrogenase, Chain A, domain 1"/>
    <property type="match status" value="1"/>
</dbReference>
<dbReference type="FunFam" id="3.40.605.10:FF:000007">
    <property type="entry name" value="NAD/NADP-dependent betaine aldehyde dehydrogenase"/>
    <property type="match status" value="1"/>
</dbReference>
<dbReference type="Proteomes" id="UP000582231">
    <property type="component" value="Unassembled WGS sequence"/>
</dbReference>
<dbReference type="PROSITE" id="PS00687">
    <property type="entry name" value="ALDEHYDE_DEHYDR_GLU"/>
    <property type="match status" value="1"/>
</dbReference>
<dbReference type="FunFam" id="3.40.309.10:FF:000012">
    <property type="entry name" value="Betaine aldehyde dehydrogenase"/>
    <property type="match status" value="1"/>
</dbReference>
<dbReference type="PROSITE" id="PS00070">
    <property type="entry name" value="ALDEHYDE_DEHYDR_CYS"/>
    <property type="match status" value="1"/>
</dbReference>
<gene>
    <name evidence="6" type="ORF">BJ958_002616</name>
</gene>
<reference evidence="6 7" key="1">
    <citation type="submission" date="2020-07" db="EMBL/GenBank/DDBJ databases">
        <title>Sequencing the genomes of 1000 actinobacteria strains.</title>
        <authorList>
            <person name="Klenk H.-P."/>
        </authorList>
    </citation>
    <scope>NUCLEOTIDE SEQUENCE [LARGE SCALE GENOMIC DNA]</scope>
    <source>
        <strain evidence="6 7">DSM 19082</strain>
    </source>
</reference>
<dbReference type="EMBL" id="JACCBF010000001">
    <property type="protein sequence ID" value="NYD31070.1"/>
    <property type="molecule type" value="Genomic_DNA"/>
</dbReference>
<dbReference type="InterPro" id="IPR016160">
    <property type="entry name" value="Ald_DH_CS_CYS"/>
</dbReference>
<dbReference type="InterPro" id="IPR015590">
    <property type="entry name" value="Aldehyde_DH_dom"/>
</dbReference>
<dbReference type="InterPro" id="IPR016161">
    <property type="entry name" value="Ald_DH/histidinol_DH"/>
</dbReference>
<name>A0A852RQD8_9ACTN</name>